<dbReference type="Pfam" id="PF09881">
    <property type="entry name" value="EhaD"/>
    <property type="match status" value="1"/>
</dbReference>
<feature type="transmembrane region" description="Helical" evidence="1">
    <location>
        <begin position="30"/>
        <end position="46"/>
    </location>
</feature>
<dbReference type="GeneID" id="85229325"/>
<feature type="transmembrane region" description="Helical" evidence="1">
    <location>
        <begin position="52"/>
        <end position="72"/>
    </location>
</feature>
<gene>
    <name evidence="2" type="ORF">F1737_04115</name>
</gene>
<dbReference type="AlphaFoldDB" id="A0AA97FAR4"/>
<protein>
    <submittedName>
        <fullName evidence="2">DUF2108 domain-containing protein</fullName>
    </submittedName>
</protein>
<dbReference type="EMBL" id="CP043875">
    <property type="protein sequence ID" value="WOF15940.1"/>
    <property type="molecule type" value="Genomic_DNA"/>
</dbReference>
<dbReference type="Proteomes" id="UP001301797">
    <property type="component" value="Chromosome"/>
</dbReference>
<reference evidence="2 3" key="1">
    <citation type="submission" date="2019-09" db="EMBL/GenBank/DDBJ databases">
        <title>The complete genome of Methanoplanus sp. FWC-SCC4.</title>
        <authorList>
            <person name="Chen S.-C."/>
            <person name="Zhou Y.-Z."/>
            <person name="Lai M.-C."/>
        </authorList>
    </citation>
    <scope>NUCLEOTIDE SEQUENCE [LARGE SCALE GENOMIC DNA]</scope>
    <source>
        <strain evidence="2 3">FWC-SCC4</strain>
    </source>
</reference>
<feature type="transmembrane region" description="Helical" evidence="1">
    <location>
        <begin position="6"/>
        <end position="23"/>
    </location>
</feature>
<dbReference type="RefSeq" id="WP_317137510.1">
    <property type="nucleotide sequence ID" value="NZ_CP043875.1"/>
</dbReference>
<keyword evidence="1" id="KW-1133">Transmembrane helix</keyword>
<accession>A0AA97FAR4</accession>
<keyword evidence="1" id="KW-0472">Membrane</keyword>
<dbReference type="InterPro" id="IPR019213">
    <property type="entry name" value="EhaD-like"/>
</dbReference>
<organism evidence="2 3">
    <name type="scientific">Methanochimaera problematica</name>
    <dbReference type="NCBI Taxonomy" id="2609417"/>
    <lineage>
        <taxon>Archaea</taxon>
        <taxon>Methanobacteriati</taxon>
        <taxon>Methanobacteriota</taxon>
        <taxon>Stenosarchaea group</taxon>
        <taxon>Methanomicrobia</taxon>
        <taxon>Methanomicrobiales</taxon>
        <taxon>Methanomicrobiaceae</taxon>
        <taxon>Methanochimaera</taxon>
    </lineage>
</organism>
<name>A0AA97FAR4_9EURY</name>
<keyword evidence="1" id="KW-0812">Transmembrane</keyword>
<dbReference type="KEGG" id="mefw:F1737_04115"/>
<evidence type="ECO:0000313" key="2">
    <source>
        <dbReference type="EMBL" id="WOF15940.1"/>
    </source>
</evidence>
<evidence type="ECO:0000256" key="1">
    <source>
        <dbReference type="SAM" id="Phobius"/>
    </source>
</evidence>
<evidence type="ECO:0000313" key="3">
    <source>
        <dbReference type="Proteomes" id="UP001301797"/>
    </source>
</evidence>
<keyword evidence="3" id="KW-1185">Reference proteome</keyword>
<sequence>MQDFLVILFTVIAIIGAVGTVLQKNAYDKLISLAVLAGGVIPFVAAKGYLDVAIAISLIIPMTTIIVLQAVWRFKE</sequence>
<proteinExistence type="predicted"/>